<feature type="signal peptide" evidence="2">
    <location>
        <begin position="1"/>
        <end position="22"/>
    </location>
</feature>
<comment type="caution">
    <text evidence="3">The sequence shown here is derived from an EMBL/GenBank/DDBJ whole genome shotgun (WGS) entry which is preliminary data.</text>
</comment>
<feature type="compositionally biased region" description="Acidic residues" evidence="1">
    <location>
        <begin position="6027"/>
        <end position="6058"/>
    </location>
</feature>
<evidence type="ECO:0000313" key="4">
    <source>
        <dbReference type="Proteomes" id="UP000193920"/>
    </source>
</evidence>
<sequence length="6145" mass="684754">MWNFKYIGLPILVGLFVGRGICENECKFTVKKSGNGLSCTAGDYCYDSRAKSDEDYTGYYLVDDLSADEDEKELDLLTDVDDTAKNLIYYNSTSATPCTISNMPLPGYYKNNVVKLKDVDGHLIDCTGKLIECSVEGCKLISDIAAGTDCSGIGVLAKPEGSDEIALCLSEDSGNYATFGFTAVSSDTEVAKIDPNPSKNGYLVKHTSNTIFDFEKKANYYAVKADTQSIVFDANYEITNQCMDKSEGKVIGRIEDFCNVNSSGNYYTCKNGLCDARAEDAPTVLLDNNESLTKDDCSFSCTATPAGVVNYCNHVSETTCASGYYLLSVELEGEEGAKTVKKTTLVQSSTTGLESSNINVVIQYVGTDANLDPIVAMGYYKNGDTREGYNSYIGCDGTTCTLITVDVASSCNGKVGLLIDTQSQVVFCNSNIDYIRFTNGNKYIIGNSASKIGMTDASSYYAVTVTADSMTLNDGINKIEKSIASDTQYLCIKGVCIVDPCKFTVNSSSSSKTCTATSCSYLHAGLTDDSIVDDESSNKYFVSAGGNLITDNESKGYLISYTSKKKDDETESTPAVYEETCTVISSNIGYYLNGDSATRTDYPLLKCESDGCTLTEKPEGADNDNPVYYINAEYDKDSLINTENKYYALIKCGSSCDKEEPAPGNTNVNGPKFIFINEGLSLISCVANYVEGRTPAGINENQYTCSIISAEQGYYSSKDVGGDLIKCGEVECSLYSGPNGNYINQLKTDEIISCEDNCNVTPGVQENVNGAKLPAYYVDSSKGGLGLIYCTTSACTSVSGINRGVYIGKNNLKASDSPDSLDIIICSGATCEASPIAGSVDGKYYINGSDEDRKTKPLIEGYTDGTNYGFRTIAASEKTIYMNSNRGSNLENNLIYCSSATSCQEITPNDGDKFIQIVKNDEIKKIVCTSSGCPSQPTEITAAEMKQNVAYYLDPSSGRVLEDNNIPGNLLVCSYTEATQSGDPASYSCEYKSSSSLNNFYVNGLDNTLIIKNDDGSLTLTSSMDPGYYINSSNNIIVCYNGKCKVNTAENCNTATSNKWGTMDPAGKLCIANGDSASKAVSLPSGNKINKYIINIQSPVITNGSGSLSNGYYLFKAEAKKVTIPTRKVAENFVVDTSSYQLQTTTTSGYLFNCAVEGTCTKSAITFTEDKYYLNSDSDTAAFPNIKCTSGGTNCSLARADTNDVYCVKSGKLNVCQKDCSTGCRDQIAIASTVEPIRYYLSTINNNKLIKCTTDTSCTEITPSGVGYYLSQDLSKPLIRCIVSMGSEYRCYYETINTGLYIAASGQPIYCNSNNACNGVDPGESGSWYVSGETGMVITYCKRSGCTAFPTPELGYYVNGYKDDGKVLISCTSKNNAITCAETAVNYLGYYLNSDKINRSDPDIPEPLIKCDKTGCSTESTSATKNKAYYYINGQNRHLIMCNDKDSCVPVTVNVKGWYLSENNEMIGCSKNGNIYICTQYDQEHLPPKGYYINSDSNNSNAPLIINDGTPDISDDNLENGWYINEDPANEASDKIIRCTSSKSCTTKEIKNKSCSTSLNGEFTTYYGSNDIRYCNGNEAVALTDDTKKFITFTVSDMIPGVILPDKTSSAIAIIKITNNNGIKITHEKINGYTIDNDTLYFCNGSTCNKITDPVDGYYIDQTNEVAYQCIGGICKIPDVDEPGTNLCDDKSIIKYEGYKLCTKKQNNAILLKDIKVEMLYAIENNLDEAFGITNRYVRVNVDKYSIRINAVINEISSATIVRKDESKSADVVQLQALDKKIYKLKTLENLPTSPEGTTFQISANNVLKDFEYDYYTNSGYFIYGINSDKHVLKEVYIDNGDDYKYYCKIGDICVLQKKSTTVPVTNFVLSEDGVLNAKNKEGTESVYTNKIMKGSYMINSDEMAECDEKGHCKKKRLPGSIVKFTNNLLEFNNIKASKLYNKFVFFNPPKSLRKRDSENQLNVEGLIELTSASYTKTDFTTRNIFVDSNYIQISDGSEAISIGYSCINGSCLQISNSNVERYYLNTIQIGKKRNEVVKCGSSCEFIDIDNNMIFENAAATGSEDAIISCDAINGCIVTPDTTNGGLPVCKSRFNENKVYYKSEEGDSECIRADIDVKLLKGQHCIFNGDIYKTDDSGRCTTISPSNIKVFDVALREINYPSINEKHVKASMYYCKTINTKYKCNLTYGYLYNNNNPDKYALCDKFGCTMKTASTITDCTILRAGSFVRNGKFCQTSSTLASDQRSLTDTSEYYVPMEIDTNGIFPETIYGDKVIVGVNNNAAYLIIDDGYVILKSSSGGNTIIRNNDVDTSNNLYLCSSLNKNCVGVSGIQPGLYYSSFSINPIKCDNTCKLDGTYGNTNDGYSINSIKVSFSEETKYKYVESQFPGFTDIPVLVACTAYKMTVLKTDGYILLHNNNLAENGNTSTDLYLCNSNVSSCILKDISKREIKAGWYVNGGGNTMAIKCEEVSTSYKCFVVNGDLGKSCTSEGAFIYTQSSYQFCYESNKAISLSSADGNAYQLTSSNNGFPSQKDYVIVSKYAVQGIGSTLKGGTKFNGLPKCKSYGATTKCTINEYDNNTNKFVVKNLEVDQYCYNGDAIYRTNIYGRCEKQYAKETGRVFLFNYFTAVNATTTDATNVPTDGTQMFYCKDGSCRAAAGYYKLGSYWYRCDGVGCNKDFVRSPENGNLDASYKLNCGRGNGKANSGSHTYYYIIGNNKFPGAESNKGIMVETGEDYFVNFKGEGYYLIDGTSNEMLVEDTYVSQSASRRHINQRDLEKRVSSNNLFLCESATGDCNKQGNDIHGYFINAGAKASNLAIIGCYGREGCKLADNTDIGFGLNKCDETYIGRVIRLNSSANTNYKICIGKSTTQDLKTSANTVKYYEMILDNGANFAGIEIEKKEDNADVTARIIIRIDNRSITQYTGEGYILFSNNDIPSTVNASGTLNYCEDKTFLKNDATTTVQCNTVTTINNGWYKTNLGDQRYIRCQDKQCKIQEALISDVCKYSGQLIFADNTLKLCQTTDKQVKLENVTEYKAIMNVSYYNEFPGVRLNNTEIIVTVSKEFVTTLKLDSYMVVQSDNTIIDEEGVPGSLYKCTAADGACVKDIIPNNNYYIKTDIYGNPIDLIQCKDELYSPCSVFKSQSKVKEGFYVSASIEKPIIQCIQPGSEIEGAMVFDEEKDFIQCVERDYKEGWFLNAAKEVEGQESNPSLIHCDSEEGCIERSNDNGWYVNLGADKLYDISKYSNATVYPFISCNQSGCQYYDSITNPITKDCAAGGGHLIISNNQYKLCRDEKTSNSVDFTNLSSNSYSIQVVYVANTNDFPDIAGETTILAEVRNNYISNIKNDGYYYKDSKLYKCEITGSCDIVVSGGYYFEELNRQIIFGSCKENSCTWTYYNKEGFIFLTEDNKLVTADTTSDLSIHVFYQCKKNDSKTNVCIKLTPTKGYYYNLYAIDSTKKVTKTVIYHYDDGWSVETETQKCTYVSYKTNVCTIGYANENEVESYTNPYVEAGGFCVTDAGKYYFAIEEINTGMDKPNCIAIPSENSVGYYQINDEIYTVEKIGAYKINFSTSTQINTLDPTNVFGYAKGKSGIWRSYNQRDEYTITCENDICSNAKTLTCEYNFQTNKCKVTSGSLNPGETCLSTLHNQRFIAVEKLTNAEYGDCVTFNTKNDKTLSKFDDTINNISMDKKVYNINRKMYTIKNDSTFIEIENEGVHVIDEAHYEIESSTTKVFDVTETSYYDLFICGKEEGCQLKTSCGNNDLYEYIFDKVKENLIQCDPTTNTFTRTNAEGYYLNSANQRLVKCFNDHKCKEYNDDTGMEGYYMNAGNYDQIIVCRRTDGHFVCSEEEAIECSYSETEGTCQSDKALARNSYCYYSVEEKLIGRIRKILYIENFIKAGEVGNCLFAGVNDYYFMYDDSKFLGYEERTDLIKVSRNSITTIYEKDIGYYIINTKDGLGITENKIKLKKTRLYECTSAGCVENRTPKNNEIYVNKASSEKLVQFKKENIYSNSEWNIIKHGCEIDENNPAVCNLGTSNDEIDGNELIYIEKNDELTIYGLRIGIKGRTPIDYHDNLEGKTYYKSPSDDYLYYFNENMQSLSALSDRGYYFLSRMTDNDNSDNYNLIPYRLTVNETEYNKMIVYTSYGGNDYSENIMENGKGYYWNRADIDGEGLAMQYMYVPLKERIEIPVSTTKRSDSSDKPVFKAVINKCTSTKKNVCVSTEDRNINIGSACVVTDGAFKGLYLVTDKVKKDSSTVNCMRYDSGVGVSCSYSNGICKTNNSGVVVQEGGYCVSDENVIYYATKSITNNSDENNCYSINSNTLRTYQYINNRIEFAGEPISKNIIRVEETRIYPFDDNIETEDIGYYVLDENKGKFTSITQKSTSNAYQCQIKSKITDLQEEIKYYECSALTNPNQFYYYDKENDNVLYVSGNRWKVETNYGYYFFNKDHLAASIRTVNDSEEKDDESEIRLIKSSTDDYSGSYINSAATNRVIVINYSRGDTPDTSTYQFADYKTCVFNKDGTCKSANTDTFTSGDICYNATTKKLYVVEIIQSEAPSTGGEPISKIMCKTGSSSKYKYSLISDTLYRLDGLAAQEMEEGFYILDENWEEFSSTYPESAYKIIYCEDKKCEVLNSVSTNADVVINRAGNSQNWMKYYPDSVKFVNIYKDGLYAINRNEQIPASSSDENTYYTHQTSHGNEGSCGIYDICINYADPKREVMIHENAYYSNPKITYNSDLDCIEYDGEHNLDTNKNVFIYHEGYLYRLMPKRLEHVNNSPITGGGIYAIVDGKTFDSSEWTILSGNEICYYEPGNPCSTDKLNTYRKYKYVLNYAAEYENGVPSILEYDSENDQWRTVKEDGVYFFFVDNYSITAEDRRIQKAYQVMDGVVKDVTNIINSNYGIYVFNDLVVKSISKSWKDGRTIIPNVEFTTKRKCTTFEIDEILDIDDFCYGEGEGICTAKLPITNSSTENNCIFSEEIKQFYFVMNDSLYVFNKQYLQRLVTTGLYVITSEGEAYTSTIEGEAQAYLCENGKCTQKKELNTGYYVNSASISTIADILFYNNENNTWVKSKDEGIFFFNGKGYPVYANEKLSVGYVVKNEGNIIDEVESVNGIKYLSKSNPEETIVMSYTGGWKAEKIAECSMDENGNVKSKAKLVGGDLCKNDENIIMITSVKTANTRRDEDVVEEYNYLGVKSSSGETEKDNKYFYLEDSKAIVIFINESVQPVSINGIVIIDDATSLPLESENAVAATAYECKDSECLVISVDKLVTDKLYINAINKKYPLVKYTDNGNWNVETTIGYYFFDQDYVPVVNNSITYVAYEVSEVNGNLVQTDITEMRSAGFFFNKASNNNYIISNNESYWSKGEKIYNCNITEIDEGMLCKSLKEDVSYSAGQYCYQEKSKQVYLLTGDAGYESETPNCIYGINDEPTYIMSSKSGGILNGAILSNKLIKLNNDAITIAKEGYYLLDQDGHLITDNSDEGVELTIINCTDNGCSEEGDMDDNVIFRTNEGGIFKLVEGKLVEVIDDGYYFFNNDGKVSSKSSDEISEIIHVENGNMTSIALDSLAIGAYVNTGDVNSVASYDGDKWIVEEASCNYNKETATCSNDSIELNLGSYCAVEGKFYIINKVNEEKEEKYCVAGQNNSPVFINNKDNKLIKVMETVVNYIVDEGYYAINSNNSTALASENPIESKFIQCSYGGECEEVDPMQGCYLNRSPEDYNIVQFPTGNVLEAQTIDNKCTVKDNVCTTNDESKELSAGDLCIADRALYLVSDDGQCVMAENSVVTYQIINNKLYRIGQDAVVQKMDGYYFLNGQNKAITNSKDYANPDTKGYICSVKGECYELDPQGVRYFPDYITMQNNNYKVIKYDESKKTKRDGSSGYEILKEEGIIKLDDGSYTECEFGNNDEIKCGNIKEKGSYKTIDDEIIVCNENSDGEIECSQAIEGGYYVIDGELLDCEPVQDSDKLKCEEMDKEGYFLSKVDEILYECVEKEEKDTKSDEPDESISNDKREVPGESGEVPGESNEVPEEGNEVQEEENEVQEEENGIPEEGNEENSNESNNSTNNTPPIPLDVTCSMVKCEIDKVISFDNEDGSVEMYICKKIETEDNDKEETKWLSNEDCESGNFVKDGDYYNCEEEKERQI</sequence>
<feature type="compositionally biased region" description="Low complexity" evidence="1">
    <location>
        <begin position="6016"/>
        <end position="6026"/>
    </location>
</feature>
<organism evidence="3 4">
    <name type="scientific">Neocallimastix californiae</name>
    <dbReference type="NCBI Taxonomy" id="1754190"/>
    <lineage>
        <taxon>Eukaryota</taxon>
        <taxon>Fungi</taxon>
        <taxon>Fungi incertae sedis</taxon>
        <taxon>Chytridiomycota</taxon>
        <taxon>Chytridiomycota incertae sedis</taxon>
        <taxon>Neocallimastigomycetes</taxon>
        <taxon>Neocallimastigales</taxon>
        <taxon>Neocallimastigaceae</taxon>
        <taxon>Neocallimastix</taxon>
    </lineage>
</organism>
<evidence type="ECO:0000256" key="1">
    <source>
        <dbReference type="SAM" id="MobiDB-lite"/>
    </source>
</evidence>
<dbReference type="Proteomes" id="UP000193920">
    <property type="component" value="Unassembled WGS sequence"/>
</dbReference>
<feature type="region of interest" description="Disordered" evidence="1">
    <location>
        <begin position="5993"/>
        <end position="6072"/>
    </location>
</feature>
<gene>
    <name evidence="3" type="ORF">LY90DRAFT_511722</name>
</gene>
<evidence type="ECO:0000313" key="3">
    <source>
        <dbReference type="EMBL" id="ORY35297.1"/>
    </source>
</evidence>
<feature type="chain" id="PRO_5013186407" evidence="2">
    <location>
        <begin position="23"/>
        <end position="6145"/>
    </location>
</feature>
<evidence type="ECO:0000256" key="2">
    <source>
        <dbReference type="SAM" id="SignalP"/>
    </source>
</evidence>
<dbReference type="EMBL" id="MCOG01000152">
    <property type="protein sequence ID" value="ORY35297.1"/>
    <property type="molecule type" value="Genomic_DNA"/>
</dbReference>
<dbReference type="STRING" id="1754190.A0A1Y2BL13"/>
<keyword evidence="4" id="KW-1185">Reference proteome</keyword>
<keyword evidence="2" id="KW-0732">Signal</keyword>
<protein>
    <submittedName>
        <fullName evidence="3">Scaffoldin</fullName>
    </submittedName>
</protein>
<accession>A0A1Y2BL13</accession>
<name>A0A1Y2BL13_9FUNG</name>
<proteinExistence type="predicted"/>
<feature type="compositionally biased region" description="Low complexity" evidence="1">
    <location>
        <begin position="6059"/>
        <end position="6068"/>
    </location>
</feature>
<reference evidence="3 4" key="1">
    <citation type="submission" date="2016-08" db="EMBL/GenBank/DDBJ databases">
        <title>A Parts List for Fungal Cellulosomes Revealed by Comparative Genomics.</title>
        <authorList>
            <consortium name="DOE Joint Genome Institute"/>
            <person name="Haitjema C.H."/>
            <person name="Gilmore S.P."/>
            <person name="Henske J.K."/>
            <person name="Solomon K.V."/>
            <person name="De Groot R."/>
            <person name="Kuo A."/>
            <person name="Mondo S.J."/>
            <person name="Salamov A.A."/>
            <person name="Labutti K."/>
            <person name="Zhao Z."/>
            <person name="Chiniquy J."/>
            <person name="Barry K."/>
            <person name="Brewer H.M."/>
            <person name="Purvine S.O."/>
            <person name="Wright A.T."/>
            <person name="Boxma B."/>
            <person name="Van Alen T."/>
            <person name="Hackstein J.H."/>
            <person name="Baker S.E."/>
            <person name="Grigoriev I.V."/>
            <person name="O'Malley M.A."/>
        </authorList>
    </citation>
    <scope>NUCLEOTIDE SEQUENCE [LARGE SCALE GENOMIC DNA]</scope>
    <source>
        <strain evidence="3 4">G1</strain>
    </source>
</reference>